<dbReference type="AlphaFoldDB" id="A0A931NEA1"/>
<dbReference type="Pfam" id="PF03927">
    <property type="entry name" value="NapD"/>
    <property type="match status" value="1"/>
</dbReference>
<keyword evidence="6" id="KW-1185">Reference proteome</keyword>
<keyword evidence="2 4" id="KW-0963">Cytoplasm</keyword>
<comment type="caution">
    <text evidence="5">The sequence shown here is derived from an EMBL/GenBank/DDBJ whole genome shotgun (WGS) entry which is preliminary data.</text>
</comment>
<keyword evidence="3 4" id="KW-0143">Chaperone</keyword>
<sequence length="92" mass="9687">MQIASLIVEALPAELAAVQARLIEIPGVEVHATAPEGRLIVTVESDDGAGAETHDRVRTLPGVLNVALVFNQFEAEPDEEVVHVQDLGAVAP</sequence>
<gene>
    <name evidence="4" type="primary">napD</name>
    <name evidence="5" type="ORF">I7X43_05435</name>
</gene>
<evidence type="ECO:0000256" key="2">
    <source>
        <dbReference type="ARBA" id="ARBA00022490"/>
    </source>
</evidence>
<evidence type="ECO:0000256" key="4">
    <source>
        <dbReference type="HAMAP-Rule" id="MF_02200"/>
    </source>
</evidence>
<dbReference type="EMBL" id="JAEDAL010000002">
    <property type="protein sequence ID" value="MBH9552291.1"/>
    <property type="molecule type" value="Genomic_DNA"/>
</dbReference>
<evidence type="ECO:0000256" key="3">
    <source>
        <dbReference type="ARBA" id="ARBA00023186"/>
    </source>
</evidence>
<evidence type="ECO:0000313" key="5">
    <source>
        <dbReference type="EMBL" id="MBH9552291.1"/>
    </source>
</evidence>
<dbReference type="Proteomes" id="UP000620139">
    <property type="component" value="Unassembled WGS sequence"/>
</dbReference>
<comment type="subunit">
    <text evidence="4">Interacts with the cytoplasmic NapA precursor.</text>
</comment>
<dbReference type="GO" id="GO:0005048">
    <property type="term" value="F:signal sequence binding"/>
    <property type="evidence" value="ECO:0007669"/>
    <property type="project" value="UniProtKB-UniRule"/>
</dbReference>
<reference evidence="5" key="1">
    <citation type="submission" date="2020-12" db="EMBL/GenBank/DDBJ databases">
        <title>The genome sequence of Inhella sp. 4Y17.</title>
        <authorList>
            <person name="Liu Y."/>
        </authorList>
    </citation>
    <scope>NUCLEOTIDE SEQUENCE</scope>
    <source>
        <strain evidence="5">4Y10</strain>
    </source>
</reference>
<dbReference type="InterPro" id="IPR005623">
    <property type="entry name" value="Chaperone_NapD_NO3_reduct"/>
</dbReference>
<dbReference type="HAMAP" id="MF_02200">
    <property type="entry name" value="NapD"/>
    <property type="match status" value="1"/>
</dbReference>
<protein>
    <recommendedName>
        <fullName evidence="4">Chaperone NapD</fullName>
    </recommendedName>
    <alternativeName>
        <fullName evidence="4">NapA signal peptide-binding chaperone NapD</fullName>
    </alternativeName>
</protein>
<comment type="similarity">
    <text evidence="4">Belongs to the NapD family.</text>
</comment>
<comment type="function">
    <text evidence="4">Chaperone for NapA, the catalytic subunit of the periplasmic nitrate reductase. It binds directly and specifically to the twin-arginine signal peptide of NapA, preventing premature interaction with the Tat translocase and premature export.</text>
</comment>
<dbReference type="RefSeq" id="WP_198099914.1">
    <property type="nucleotide sequence ID" value="NZ_JAEDAL010000002.1"/>
</dbReference>
<dbReference type="PANTHER" id="PTHR38603">
    <property type="entry name" value="CHAPERONE NAPD"/>
    <property type="match status" value="1"/>
</dbReference>
<name>A0A931NEA1_9BURK</name>
<proteinExistence type="inferred from homology"/>
<dbReference type="GO" id="GO:0051224">
    <property type="term" value="P:negative regulation of protein transport"/>
    <property type="evidence" value="ECO:0007669"/>
    <property type="project" value="UniProtKB-UniRule"/>
</dbReference>
<dbReference type="PANTHER" id="PTHR38603:SF1">
    <property type="entry name" value="CHAPERONE NAPD"/>
    <property type="match status" value="1"/>
</dbReference>
<evidence type="ECO:0000313" key="6">
    <source>
        <dbReference type="Proteomes" id="UP000620139"/>
    </source>
</evidence>
<dbReference type="Gene3D" id="3.30.70.920">
    <property type="match status" value="1"/>
</dbReference>
<evidence type="ECO:0000256" key="1">
    <source>
        <dbReference type="ARBA" id="ARBA00004496"/>
    </source>
</evidence>
<comment type="subcellular location">
    <subcellularLocation>
        <location evidence="1 4">Cytoplasm</location>
    </subcellularLocation>
</comment>
<dbReference type="GO" id="GO:0005737">
    <property type="term" value="C:cytoplasm"/>
    <property type="evidence" value="ECO:0007669"/>
    <property type="project" value="UniProtKB-SubCell"/>
</dbReference>
<organism evidence="5 6">
    <name type="scientific">Inhella gelatinilytica</name>
    <dbReference type="NCBI Taxonomy" id="2795030"/>
    <lineage>
        <taxon>Bacteria</taxon>
        <taxon>Pseudomonadati</taxon>
        <taxon>Pseudomonadota</taxon>
        <taxon>Betaproteobacteria</taxon>
        <taxon>Burkholderiales</taxon>
        <taxon>Sphaerotilaceae</taxon>
        <taxon>Inhella</taxon>
    </lineage>
</organism>
<accession>A0A931NEA1</accession>